<organism evidence="3 4">
    <name type="scientific">Streblomastix strix</name>
    <dbReference type="NCBI Taxonomy" id="222440"/>
    <lineage>
        <taxon>Eukaryota</taxon>
        <taxon>Metamonada</taxon>
        <taxon>Preaxostyla</taxon>
        <taxon>Oxymonadida</taxon>
        <taxon>Streblomastigidae</taxon>
        <taxon>Streblomastix</taxon>
    </lineage>
</organism>
<keyword evidence="2" id="KW-0812">Transmembrane</keyword>
<proteinExistence type="predicted"/>
<dbReference type="AlphaFoldDB" id="A0A5J4VAM6"/>
<dbReference type="Proteomes" id="UP000324800">
    <property type="component" value="Unassembled WGS sequence"/>
</dbReference>
<keyword evidence="2" id="KW-0472">Membrane</keyword>
<accession>A0A5J4VAM6</accession>
<feature type="transmembrane region" description="Helical" evidence="2">
    <location>
        <begin position="30"/>
        <end position="54"/>
    </location>
</feature>
<feature type="transmembrane region" description="Helical" evidence="2">
    <location>
        <begin position="60"/>
        <end position="79"/>
    </location>
</feature>
<reference evidence="3 4" key="1">
    <citation type="submission" date="2019-03" db="EMBL/GenBank/DDBJ databases">
        <title>Single cell metagenomics reveals metabolic interactions within the superorganism composed of flagellate Streblomastix strix and complex community of Bacteroidetes bacteria on its surface.</title>
        <authorList>
            <person name="Treitli S.C."/>
            <person name="Kolisko M."/>
            <person name="Husnik F."/>
            <person name="Keeling P."/>
            <person name="Hampl V."/>
        </authorList>
    </citation>
    <scope>NUCLEOTIDE SEQUENCE [LARGE SCALE GENOMIC DNA]</scope>
    <source>
        <strain evidence="3">ST1C</strain>
    </source>
</reference>
<name>A0A5J4VAM6_9EUKA</name>
<evidence type="ECO:0000313" key="4">
    <source>
        <dbReference type="Proteomes" id="UP000324800"/>
    </source>
</evidence>
<evidence type="ECO:0000256" key="1">
    <source>
        <dbReference type="SAM" id="MobiDB-lite"/>
    </source>
</evidence>
<gene>
    <name evidence="3" type="ORF">EZS28_024919</name>
</gene>
<protein>
    <submittedName>
        <fullName evidence="3">Uncharacterized protein</fullName>
    </submittedName>
</protein>
<evidence type="ECO:0000256" key="2">
    <source>
        <dbReference type="SAM" id="Phobius"/>
    </source>
</evidence>
<comment type="caution">
    <text evidence="3">The sequence shown here is derived from an EMBL/GenBank/DDBJ whole genome shotgun (WGS) entry which is preliminary data.</text>
</comment>
<feature type="compositionally biased region" description="Low complexity" evidence="1">
    <location>
        <begin position="224"/>
        <end position="262"/>
    </location>
</feature>
<feature type="region of interest" description="Disordered" evidence="1">
    <location>
        <begin position="213"/>
        <end position="271"/>
    </location>
</feature>
<dbReference type="EMBL" id="SNRW01008418">
    <property type="protein sequence ID" value="KAA6379555.1"/>
    <property type="molecule type" value="Genomic_DNA"/>
</dbReference>
<evidence type="ECO:0000313" key="3">
    <source>
        <dbReference type="EMBL" id="KAA6379555.1"/>
    </source>
</evidence>
<sequence>MTAVPAQNIASGQNVTDPSKKLLIHIGGTIALWVAFIISCVIFLIVGIVLLVVLSGGDKFVSIIFFLSAAIFILVLFLAGRKDLLNNDLLLDANEEFGSFTTTPHPWAKCCCLSTEHRQFYLREVTSIQQLMFRYGKNGRYTGFRVIFVLPDNEQYQPPMILGQYNIEQIVQFFRTYNEMRQNYAPVYLPPGLPSTGQYDIAEVVYLLNQPMENTAYPPSNPNQQQLEQQQTSYAPPYQQQSQYSSPDQQQKQQTSPIQLQQGQEVPSGYQ</sequence>
<keyword evidence="2" id="KW-1133">Transmembrane helix</keyword>